<dbReference type="Proteomes" id="UP000584867">
    <property type="component" value="Unassembled WGS sequence"/>
</dbReference>
<comment type="caution">
    <text evidence="1">The sequence shown here is derived from an EMBL/GenBank/DDBJ whole genome shotgun (WGS) entry which is preliminary data.</text>
</comment>
<dbReference type="SUPFAM" id="SSF74650">
    <property type="entry name" value="Galactose mutarotase-like"/>
    <property type="match status" value="1"/>
</dbReference>
<dbReference type="InterPro" id="IPR008183">
    <property type="entry name" value="Aldose_1/G6P_1-epimerase"/>
</dbReference>
<dbReference type="Gene3D" id="2.70.98.10">
    <property type="match status" value="1"/>
</dbReference>
<proteinExistence type="predicted"/>
<dbReference type="AlphaFoldDB" id="A0A7W7ZTF0"/>
<evidence type="ECO:0000313" key="1">
    <source>
        <dbReference type="EMBL" id="MBB5065829.1"/>
    </source>
</evidence>
<reference evidence="1 2" key="1">
    <citation type="submission" date="2020-08" db="EMBL/GenBank/DDBJ databases">
        <title>Genomic Encyclopedia of Type Strains, Phase IV (KMG-V): Genome sequencing to study the core and pangenomes of soil and plant-associated prokaryotes.</title>
        <authorList>
            <person name="Whitman W."/>
        </authorList>
    </citation>
    <scope>NUCLEOTIDE SEQUENCE [LARGE SCALE GENOMIC DNA]</scope>
    <source>
        <strain evidence="1 2">X5P3</strain>
    </source>
</reference>
<name>A0A7W7ZTF0_9BACT</name>
<dbReference type="EMBL" id="JACHIO010000020">
    <property type="protein sequence ID" value="MBB5065829.1"/>
    <property type="molecule type" value="Genomic_DNA"/>
</dbReference>
<accession>A0A7W7ZTF0</accession>
<organism evidence="1 2">
    <name type="scientific">Granulicella mallensis</name>
    <dbReference type="NCBI Taxonomy" id="940614"/>
    <lineage>
        <taxon>Bacteria</taxon>
        <taxon>Pseudomonadati</taxon>
        <taxon>Acidobacteriota</taxon>
        <taxon>Terriglobia</taxon>
        <taxon>Terriglobales</taxon>
        <taxon>Acidobacteriaceae</taxon>
        <taxon>Granulicella</taxon>
    </lineage>
</organism>
<dbReference type="InterPro" id="IPR011013">
    <property type="entry name" value="Gal_mutarotase_sf_dom"/>
</dbReference>
<dbReference type="RefSeq" id="WP_184258857.1">
    <property type="nucleotide sequence ID" value="NZ_JACHIO010000020.1"/>
</dbReference>
<dbReference type="Pfam" id="PF01263">
    <property type="entry name" value="Aldose_epim"/>
    <property type="match status" value="1"/>
</dbReference>
<dbReference type="GO" id="GO:0030246">
    <property type="term" value="F:carbohydrate binding"/>
    <property type="evidence" value="ECO:0007669"/>
    <property type="project" value="InterPro"/>
</dbReference>
<protein>
    <submittedName>
        <fullName evidence="1">Galactose mutarotase-like enzyme</fullName>
    </submittedName>
</protein>
<dbReference type="InterPro" id="IPR014718">
    <property type="entry name" value="GH-type_carb-bd"/>
</dbReference>
<evidence type="ECO:0000313" key="2">
    <source>
        <dbReference type="Proteomes" id="UP000584867"/>
    </source>
</evidence>
<gene>
    <name evidence="1" type="ORF">HDF15_004199</name>
</gene>
<dbReference type="GO" id="GO:0016853">
    <property type="term" value="F:isomerase activity"/>
    <property type="evidence" value="ECO:0007669"/>
    <property type="project" value="InterPro"/>
</dbReference>
<sequence length="317" mass="34245">MSQPETCLLQNAELAVTVLPAEGGRIASLVSRRSGLEFLTQARVDRTPVAPSLKAAFRDGPCAGIEECLPTIGPCGEETEGGAAPDHGDFWQLGWDVTGTPDRAHLRLQATGFSRPLRFSKELSLEGSTLHIRYRVENLSSLPVSFLYACHPLFAVSEGDRVVLPEEIRELELYYSLGDRLGAPGTAISWPQPVEGIDLRIVGARNAAIAEMLYTDRLQRGRCGLYRAAAGQGLILSFDAAQLPYLGLWLCYGGWPEPGVEPLQYAVALEPTFAPLNTLLGAQRANLSPVLAAGESQEWSIAFQITAPGIQLADFSL</sequence>
<dbReference type="GO" id="GO:0005975">
    <property type="term" value="P:carbohydrate metabolic process"/>
    <property type="evidence" value="ECO:0007669"/>
    <property type="project" value="InterPro"/>
</dbReference>